<dbReference type="Proteomes" id="UP000504606">
    <property type="component" value="Unplaced"/>
</dbReference>
<reference evidence="4" key="1">
    <citation type="submission" date="2025-08" db="UniProtKB">
        <authorList>
            <consortium name="RefSeq"/>
        </authorList>
    </citation>
    <scope>IDENTIFICATION</scope>
    <source>
        <tissue evidence="4">Whole organism</tissue>
    </source>
</reference>
<accession>A0A9C6X2E4</accession>
<dbReference type="GeneID" id="127750378"/>
<proteinExistence type="predicted"/>
<dbReference type="KEGG" id="foc:127750378"/>
<dbReference type="Pfam" id="PF13843">
    <property type="entry name" value="DDE_Tnp_1_7"/>
    <property type="match status" value="1"/>
</dbReference>
<protein>
    <submittedName>
        <fullName evidence="4">PiggyBac transposable element-derived protein 3-like</fullName>
    </submittedName>
</protein>
<keyword evidence="3" id="KW-1185">Reference proteome</keyword>
<feature type="compositionally biased region" description="Polar residues" evidence="1">
    <location>
        <begin position="1"/>
        <end position="22"/>
    </location>
</feature>
<dbReference type="InterPro" id="IPR029526">
    <property type="entry name" value="PGBD"/>
</dbReference>
<evidence type="ECO:0000313" key="3">
    <source>
        <dbReference type="Proteomes" id="UP000504606"/>
    </source>
</evidence>
<sequence length="513" mass="58058">MNHDNNSSLHNVSASSNNSTGRTLRPKKVSAKNLYTVTSDEDEDEVLEETEDEVEWNVDDPAIINNCDTVESVISSGASSEDEQVKVTLPKTALRSKWSKMLAPKRNKNNLAESSNETNHWVREEIVVPNQEPVTIPAPDEDLRDPYAYFQYFFDDSLLESIVTYSNSYSIWKDGSERNLNLTKTELQQFLGVWMYMGVNTLPGIRDFWAADTLVNQVASIMSFNRFQKIRSHLHFFDKSQEAFLPAGDRFAKVGLILDHMKKKCNDLDQEKYYSIDETMVPYKGKFAWALRQFIRNKPHRFGIKIFNLAGTSGIVYDFLPYAGSETFRGIEFSPEEEALGVGAKVVLSLARSIHDPANKSVFFDNYFASVKLVRHLKDNMHLLSTGTVRNNRIDHCPLISDKELKSKGRGAYDFKSSDGVQVTKWMDNKIVHLVSSLSGAGPEGTAKRYDKASKRRINVPIPHVIQLYNNKMGGVDLSDMLVEILRSPTKARRSQCICVYDGPGCCKFMALL</sequence>
<dbReference type="AlphaFoldDB" id="A0A9C6X2E4"/>
<gene>
    <name evidence="4" type="primary">LOC127750378</name>
</gene>
<evidence type="ECO:0000256" key="1">
    <source>
        <dbReference type="SAM" id="MobiDB-lite"/>
    </source>
</evidence>
<organism evidence="3 4">
    <name type="scientific">Frankliniella occidentalis</name>
    <name type="common">Western flower thrips</name>
    <name type="synonym">Euthrips occidentalis</name>
    <dbReference type="NCBI Taxonomy" id="133901"/>
    <lineage>
        <taxon>Eukaryota</taxon>
        <taxon>Metazoa</taxon>
        <taxon>Ecdysozoa</taxon>
        <taxon>Arthropoda</taxon>
        <taxon>Hexapoda</taxon>
        <taxon>Insecta</taxon>
        <taxon>Pterygota</taxon>
        <taxon>Neoptera</taxon>
        <taxon>Paraneoptera</taxon>
        <taxon>Thysanoptera</taxon>
        <taxon>Terebrantia</taxon>
        <taxon>Thripoidea</taxon>
        <taxon>Thripidae</taxon>
        <taxon>Frankliniella</taxon>
    </lineage>
</organism>
<dbReference type="PANTHER" id="PTHR47272">
    <property type="entry name" value="DDE_TNP_1_7 DOMAIN-CONTAINING PROTEIN"/>
    <property type="match status" value="1"/>
</dbReference>
<name>A0A9C6X2E4_FRAOC</name>
<evidence type="ECO:0000259" key="2">
    <source>
        <dbReference type="Pfam" id="PF13843"/>
    </source>
</evidence>
<dbReference type="OrthoDB" id="6374637at2759"/>
<feature type="domain" description="PiggyBac transposable element-derived protein" evidence="2">
    <location>
        <begin position="145"/>
        <end position="492"/>
    </location>
</feature>
<feature type="region of interest" description="Disordered" evidence="1">
    <location>
        <begin position="1"/>
        <end position="27"/>
    </location>
</feature>
<dbReference type="RefSeq" id="XP_052127926.1">
    <property type="nucleotide sequence ID" value="XM_052271966.1"/>
</dbReference>
<evidence type="ECO:0000313" key="4">
    <source>
        <dbReference type="RefSeq" id="XP_052127926.1"/>
    </source>
</evidence>